<proteinExistence type="inferred from homology"/>
<gene>
    <name evidence="10" type="ORF">SAY86_025699</name>
</gene>
<evidence type="ECO:0000259" key="8">
    <source>
        <dbReference type="Pfam" id="PF01643"/>
    </source>
</evidence>
<evidence type="ECO:0000256" key="4">
    <source>
        <dbReference type="ARBA" id="ARBA00022640"/>
    </source>
</evidence>
<dbReference type="PANTHER" id="PTHR31727:SF2">
    <property type="entry name" value="PALMITOYL-ACYL CARRIER PROTEIN THIOESTERASE, CHLOROPLASTIC"/>
    <property type="match status" value="1"/>
</dbReference>
<keyword evidence="11" id="KW-1185">Reference proteome</keyword>
<comment type="similarity">
    <text evidence="2 6">Belongs to the acyl-ACP thioesterase family.</text>
</comment>
<feature type="domain" description="Acyl-ACP thioesterase N-terminal hotdog" evidence="8">
    <location>
        <begin position="136"/>
        <end position="176"/>
    </location>
</feature>
<dbReference type="InterPro" id="IPR045023">
    <property type="entry name" value="FATA/B"/>
</dbReference>
<dbReference type="InterPro" id="IPR002864">
    <property type="entry name" value="Acyl-ACP_thioesterase_NHD"/>
</dbReference>
<evidence type="ECO:0000256" key="1">
    <source>
        <dbReference type="ARBA" id="ARBA00004229"/>
    </source>
</evidence>
<comment type="function">
    <text evidence="6">Plays an essential role in chain termination during de novo fatty acid synthesis.</text>
</comment>
<dbReference type="EC" id="3.1.2.-" evidence="6"/>
<keyword evidence="3 6" id="KW-0150">Chloroplast</keyword>
<evidence type="ECO:0000256" key="7">
    <source>
        <dbReference type="SAM" id="MobiDB-lite"/>
    </source>
</evidence>
<keyword evidence="4 6" id="KW-0934">Plastid</keyword>
<dbReference type="GO" id="GO:0009507">
    <property type="term" value="C:chloroplast"/>
    <property type="evidence" value="ECO:0007669"/>
    <property type="project" value="UniProtKB-SubCell"/>
</dbReference>
<dbReference type="PANTHER" id="PTHR31727">
    <property type="entry name" value="OLEOYL-ACYL CARRIER PROTEIN THIOESTERASE 1, CHLOROPLASTIC"/>
    <property type="match status" value="1"/>
</dbReference>
<evidence type="ECO:0000256" key="3">
    <source>
        <dbReference type="ARBA" id="ARBA00022528"/>
    </source>
</evidence>
<dbReference type="GO" id="GO:0016297">
    <property type="term" value="F:fatty acyl-[ACP] hydrolase activity"/>
    <property type="evidence" value="ECO:0007669"/>
    <property type="project" value="InterPro"/>
</dbReference>
<organism evidence="10 11">
    <name type="scientific">Trapa natans</name>
    <name type="common">Water chestnut</name>
    <dbReference type="NCBI Taxonomy" id="22666"/>
    <lineage>
        <taxon>Eukaryota</taxon>
        <taxon>Viridiplantae</taxon>
        <taxon>Streptophyta</taxon>
        <taxon>Embryophyta</taxon>
        <taxon>Tracheophyta</taxon>
        <taxon>Spermatophyta</taxon>
        <taxon>Magnoliopsida</taxon>
        <taxon>eudicotyledons</taxon>
        <taxon>Gunneridae</taxon>
        <taxon>Pentapetalae</taxon>
        <taxon>rosids</taxon>
        <taxon>malvids</taxon>
        <taxon>Myrtales</taxon>
        <taxon>Lythraceae</taxon>
        <taxon>Trapa</taxon>
    </lineage>
</organism>
<keyword evidence="6" id="KW-0276">Fatty acid metabolism</keyword>
<keyword evidence="5" id="KW-0809">Transit peptide</keyword>
<feature type="domain" description="Acyl-ACP-thioesterase N-terminal" evidence="9">
    <location>
        <begin position="1"/>
        <end position="125"/>
    </location>
</feature>
<protein>
    <recommendedName>
        <fullName evidence="6">Acyl-[acyl-carrier-protein] hydrolase</fullName>
        <ecNumber evidence="6">3.1.2.-</ecNumber>
    </recommendedName>
</protein>
<evidence type="ECO:0000259" key="9">
    <source>
        <dbReference type="Pfam" id="PF12590"/>
    </source>
</evidence>
<evidence type="ECO:0000313" key="11">
    <source>
        <dbReference type="Proteomes" id="UP001346149"/>
    </source>
</evidence>
<dbReference type="AlphaFoldDB" id="A0AAN7KGL6"/>
<dbReference type="InterPro" id="IPR029069">
    <property type="entry name" value="HotDog_dom_sf"/>
</dbReference>
<dbReference type="EMBL" id="JAXQNO010000023">
    <property type="protein sequence ID" value="KAK4764609.1"/>
    <property type="molecule type" value="Genomic_DNA"/>
</dbReference>
<accession>A0AAN7KGL6</accession>
<comment type="subcellular location">
    <subcellularLocation>
        <location evidence="1 6">Plastid</location>
        <location evidence="1 6">Chloroplast</location>
    </subcellularLocation>
</comment>
<feature type="region of interest" description="Disordered" evidence="7">
    <location>
        <begin position="1"/>
        <end position="34"/>
    </location>
</feature>
<dbReference type="GO" id="GO:0000036">
    <property type="term" value="F:acyl carrier activity"/>
    <property type="evidence" value="ECO:0007669"/>
    <property type="project" value="TreeGrafter"/>
</dbReference>
<keyword evidence="6" id="KW-0275">Fatty acid biosynthesis</keyword>
<dbReference type="Pfam" id="PF01643">
    <property type="entry name" value="Acyl-ACP_TE"/>
    <property type="match status" value="1"/>
</dbReference>
<dbReference type="Proteomes" id="UP001346149">
    <property type="component" value="Unassembled WGS sequence"/>
</dbReference>
<dbReference type="InterPro" id="IPR021113">
    <property type="entry name" value="Acyl-ACP-thioesterase_N"/>
</dbReference>
<comment type="caution">
    <text evidence="10">The sequence shown here is derived from an EMBL/GenBank/DDBJ whole genome shotgun (WGS) entry which is preliminary data.</text>
</comment>
<evidence type="ECO:0000256" key="2">
    <source>
        <dbReference type="ARBA" id="ARBA00006500"/>
    </source>
</evidence>
<evidence type="ECO:0000313" key="10">
    <source>
        <dbReference type="EMBL" id="KAK4764609.1"/>
    </source>
</evidence>
<dbReference type="Gene3D" id="3.10.129.10">
    <property type="entry name" value="Hotdog Thioesterase"/>
    <property type="match status" value="1"/>
</dbReference>
<dbReference type="Pfam" id="PF12590">
    <property type="entry name" value="Acyl-thio_N"/>
    <property type="match status" value="1"/>
</dbReference>
<dbReference type="SUPFAM" id="SSF54637">
    <property type="entry name" value="Thioesterase/thiol ester dehydrase-isomerase"/>
    <property type="match status" value="1"/>
</dbReference>
<keyword evidence="6" id="KW-0443">Lipid metabolism</keyword>
<name>A0AAN7KGL6_TRANT</name>
<keyword evidence="6" id="KW-0378">Hydrolase</keyword>
<evidence type="ECO:0000256" key="6">
    <source>
        <dbReference type="RuleBase" id="RU363096"/>
    </source>
</evidence>
<sequence length="180" mass="19896">MVTTSATSAFFPVPSPDSSHPPEKTGNGSTSLSFLNPKPAANSRVQIKANAHAHAPPKINGWSVGFKPRRTKSLDYAPAPPARTFINQLPDWSMLLAAITTVFLAAEKQWMMLDWKPKRPDMLVDPFGLGKIVEDGLVFRQKFSIRSYEIGADRTASTETLMNHLQETALNQVKECWASE</sequence>
<keyword evidence="6" id="KW-0444">Lipid biosynthesis</keyword>
<evidence type="ECO:0000256" key="5">
    <source>
        <dbReference type="ARBA" id="ARBA00022946"/>
    </source>
</evidence>
<reference evidence="10 11" key="1">
    <citation type="journal article" date="2023" name="Hortic Res">
        <title>Pangenome of water caltrop reveals structural variations and asymmetric subgenome divergence after allopolyploidization.</title>
        <authorList>
            <person name="Zhang X."/>
            <person name="Chen Y."/>
            <person name="Wang L."/>
            <person name="Yuan Y."/>
            <person name="Fang M."/>
            <person name="Shi L."/>
            <person name="Lu R."/>
            <person name="Comes H.P."/>
            <person name="Ma Y."/>
            <person name="Chen Y."/>
            <person name="Huang G."/>
            <person name="Zhou Y."/>
            <person name="Zheng Z."/>
            <person name="Qiu Y."/>
        </authorList>
    </citation>
    <scope>NUCLEOTIDE SEQUENCE [LARGE SCALE GENOMIC DNA]</scope>
    <source>
        <strain evidence="10">F231</strain>
    </source>
</reference>